<name>A0A0Q9YI09_9GAMM</name>
<protein>
    <submittedName>
        <fullName evidence="7">HAD family phosphatase</fullName>
    </submittedName>
    <submittedName>
        <fullName evidence="6">Phosphorylated carbohydrates phosphatase</fullName>
        <ecNumber evidence="6">3.1.3.-</ecNumber>
    </submittedName>
</protein>
<evidence type="ECO:0000313" key="7">
    <source>
        <dbReference type="EMBL" id="MCS5708215.1"/>
    </source>
</evidence>
<accession>A0A0Q9YI09</accession>
<evidence type="ECO:0000313" key="6">
    <source>
        <dbReference type="EMBL" id="KRG20208.1"/>
    </source>
</evidence>
<evidence type="ECO:0000256" key="1">
    <source>
        <dbReference type="ARBA" id="ARBA00001946"/>
    </source>
</evidence>
<comment type="cofactor">
    <cofactor evidence="1">
        <name>Mg(2+)</name>
        <dbReference type="ChEBI" id="CHEBI:18420"/>
    </cofactor>
</comment>
<dbReference type="InterPro" id="IPR036412">
    <property type="entry name" value="HAD-like_sf"/>
</dbReference>
<dbReference type="NCBIfam" id="TIGR01549">
    <property type="entry name" value="HAD-SF-IA-v1"/>
    <property type="match status" value="1"/>
</dbReference>
<dbReference type="Pfam" id="PF13419">
    <property type="entry name" value="HAD_2"/>
    <property type="match status" value="1"/>
</dbReference>
<dbReference type="PANTHER" id="PTHR46193:SF18">
    <property type="entry name" value="HEXITOL PHOSPHATASE B"/>
    <property type="match status" value="1"/>
</dbReference>
<dbReference type="EMBL" id="LKHV01000001">
    <property type="protein sequence ID" value="KRG20208.1"/>
    <property type="molecule type" value="Genomic_DNA"/>
</dbReference>
<evidence type="ECO:0000256" key="2">
    <source>
        <dbReference type="ARBA" id="ARBA00006171"/>
    </source>
</evidence>
<dbReference type="SUPFAM" id="SSF56784">
    <property type="entry name" value="HAD-like"/>
    <property type="match status" value="1"/>
</dbReference>
<reference evidence="6" key="1">
    <citation type="submission" date="2015-09" db="EMBL/GenBank/DDBJ databases">
        <title>Draft Genome Sequences of Two Novel Amoeba-resistant Intranuclear Bacteria, Candidatus Berkiella cookevillensis and Candidatus Berkiella aquae.</title>
        <authorList>
            <person name="Mehari Y.T."/>
            <person name="Arivett B.A."/>
            <person name="Farone A.L."/>
            <person name="Gunderson J.H."/>
            <person name="Farone M.B."/>
        </authorList>
    </citation>
    <scope>NUCLEOTIDE SEQUENCE [LARGE SCALE GENOMIC DNA]</scope>
    <source>
        <strain evidence="6">CC99</strain>
    </source>
</reference>
<keyword evidence="4" id="KW-0460">Magnesium</keyword>
<dbReference type="NCBIfam" id="TIGR01509">
    <property type="entry name" value="HAD-SF-IA-v3"/>
    <property type="match status" value="1"/>
</dbReference>
<dbReference type="CDD" id="cd07505">
    <property type="entry name" value="HAD_BPGM-like"/>
    <property type="match status" value="1"/>
</dbReference>
<keyword evidence="6" id="KW-0378">Hydrolase</keyword>
<dbReference type="OrthoDB" id="9788272at2"/>
<dbReference type="InterPro" id="IPR006439">
    <property type="entry name" value="HAD-SF_hydro_IA"/>
</dbReference>
<dbReference type="EMBL" id="LKHV02000001">
    <property type="protein sequence ID" value="MCS5708215.1"/>
    <property type="molecule type" value="Genomic_DNA"/>
</dbReference>
<dbReference type="STRING" id="437022.CC99x_00430"/>
<dbReference type="InterPro" id="IPR051600">
    <property type="entry name" value="Beta-PGM-like"/>
</dbReference>
<dbReference type="SFLD" id="SFLDS00003">
    <property type="entry name" value="Haloacid_Dehalogenase"/>
    <property type="match status" value="1"/>
</dbReference>
<dbReference type="Gene3D" id="1.10.150.240">
    <property type="entry name" value="Putative phosphatase, domain 2"/>
    <property type="match status" value="1"/>
</dbReference>
<dbReference type="RefSeq" id="WP_057623156.1">
    <property type="nucleotide sequence ID" value="NZ_LKHV02000001.1"/>
</dbReference>
<dbReference type="GO" id="GO:0016787">
    <property type="term" value="F:hydrolase activity"/>
    <property type="evidence" value="ECO:0007669"/>
    <property type="project" value="UniProtKB-KW"/>
</dbReference>
<keyword evidence="3" id="KW-0479">Metal-binding</keyword>
<gene>
    <name evidence="6" type="ORF">CC99x_00430</name>
    <name evidence="7" type="ORF">CC99x_004785</name>
</gene>
<proteinExistence type="inferred from homology"/>
<evidence type="ECO:0000313" key="8">
    <source>
        <dbReference type="Proteomes" id="UP000051494"/>
    </source>
</evidence>
<reference evidence="7" key="3">
    <citation type="submission" date="2021-06" db="EMBL/GenBank/DDBJ databases">
        <title>Genomic Description and Analysis of Intracellular Bacteria, Candidatus Berkiella cookevillensis and Candidatus Berkiella aquae.</title>
        <authorList>
            <person name="Kidane D.T."/>
            <person name="Mehari Y.T."/>
            <person name="Rice F.C."/>
            <person name="Arivett B.A."/>
            <person name="Farone A.L."/>
            <person name="Berk S.G."/>
            <person name="Farone M.B."/>
        </authorList>
    </citation>
    <scope>NUCLEOTIDE SEQUENCE</scope>
    <source>
        <strain evidence="7">CC99</strain>
    </source>
</reference>
<reference evidence="7" key="2">
    <citation type="journal article" date="2016" name="Genome Announc.">
        <title>Draft Genome Sequences of Two Novel Amoeba-Resistant Intranuclear Bacteria, 'Candidatus Berkiella cookevillensis' and 'Candidatus Berkiella aquae'.</title>
        <authorList>
            <person name="Mehari Y.T."/>
            <person name="Arivett B.A."/>
            <person name="Farone A.L."/>
            <person name="Gunderson J.H."/>
            <person name="Farone M.B."/>
        </authorList>
    </citation>
    <scope>NUCLEOTIDE SEQUENCE</scope>
    <source>
        <strain evidence="7">CC99</strain>
    </source>
</reference>
<dbReference type="Proteomes" id="UP000051494">
    <property type="component" value="Unassembled WGS sequence"/>
</dbReference>
<dbReference type="InterPro" id="IPR041492">
    <property type="entry name" value="HAD_2"/>
</dbReference>
<evidence type="ECO:0000256" key="3">
    <source>
        <dbReference type="ARBA" id="ARBA00022723"/>
    </source>
</evidence>
<keyword evidence="8" id="KW-1185">Reference proteome</keyword>
<dbReference type="PANTHER" id="PTHR46193">
    <property type="entry name" value="6-PHOSPHOGLUCONATE PHOSPHATASE"/>
    <property type="match status" value="1"/>
</dbReference>
<dbReference type="Gene3D" id="3.40.50.1000">
    <property type="entry name" value="HAD superfamily/HAD-like"/>
    <property type="match status" value="1"/>
</dbReference>
<keyword evidence="5" id="KW-0119">Carbohydrate metabolism</keyword>
<evidence type="ECO:0000256" key="4">
    <source>
        <dbReference type="ARBA" id="ARBA00022842"/>
    </source>
</evidence>
<comment type="caution">
    <text evidence="6">The sequence shown here is derived from an EMBL/GenBank/DDBJ whole genome shotgun (WGS) entry which is preliminary data.</text>
</comment>
<organism evidence="6">
    <name type="scientific">Candidatus Berkiella cookevillensis</name>
    <dbReference type="NCBI Taxonomy" id="437022"/>
    <lineage>
        <taxon>Bacteria</taxon>
        <taxon>Pseudomonadati</taxon>
        <taxon>Pseudomonadota</taxon>
        <taxon>Gammaproteobacteria</taxon>
        <taxon>Candidatus Berkiellales</taxon>
        <taxon>Candidatus Berkiellaceae</taxon>
        <taxon>Candidatus Berkiella</taxon>
    </lineage>
</organism>
<dbReference type="InterPro" id="IPR023214">
    <property type="entry name" value="HAD_sf"/>
</dbReference>
<comment type="similarity">
    <text evidence="2">Belongs to the HAD-like hydrolase superfamily. CbbY/CbbZ/Gph/YieH family.</text>
</comment>
<dbReference type="SFLD" id="SFLDG01129">
    <property type="entry name" value="C1.5:_HAD__Beta-PGM__Phosphata"/>
    <property type="match status" value="1"/>
</dbReference>
<dbReference type="EC" id="3.1.3.-" evidence="6"/>
<dbReference type="InterPro" id="IPR023198">
    <property type="entry name" value="PGP-like_dom2"/>
</dbReference>
<evidence type="ECO:0000256" key="5">
    <source>
        <dbReference type="ARBA" id="ARBA00023277"/>
    </source>
</evidence>
<dbReference type="GO" id="GO:0046872">
    <property type="term" value="F:metal ion binding"/>
    <property type="evidence" value="ECO:0007669"/>
    <property type="project" value="UniProtKB-KW"/>
</dbReference>
<dbReference type="AlphaFoldDB" id="A0A0Q9YI09"/>
<sequence>MNHKPYKYLFFDMDGVLVLSENQHFKAWEQILKNHNLPTSWMNFNEWIGVSDTTNAQTIISKFELNTSIQALHHQKKQAFIQLIEEGFEKHQGRDSFLKNASSHFKLGLVSSASKIEIEKIVTRENIAHHFEFFIGNEDVTQHKPHPMPYLHALEKANIQSHEALVIEDSYAGISAALAAGIPVIGLETIASIPNAIKSQVEFYKDFNEIENWLLTQTG</sequence>